<dbReference type="Proteomes" id="UP001596253">
    <property type="component" value="Unassembled WGS sequence"/>
</dbReference>
<feature type="domain" description="TcaA 4th" evidence="5">
    <location>
        <begin position="297"/>
        <end position="366"/>
    </location>
</feature>
<reference evidence="7" key="1">
    <citation type="journal article" date="2019" name="Int. J. Syst. Evol. Microbiol.">
        <title>The Global Catalogue of Microorganisms (GCM) 10K type strain sequencing project: providing services to taxonomists for standard genome sequencing and annotation.</title>
        <authorList>
            <consortium name="The Broad Institute Genomics Platform"/>
            <consortium name="The Broad Institute Genome Sequencing Center for Infectious Disease"/>
            <person name="Wu L."/>
            <person name="Ma J."/>
        </authorList>
    </citation>
    <scope>NUCLEOTIDE SEQUENCE [LARGE SCALE GENOMIC DNA]</scope>
    <source>
        <strain evidence="7">CCM 8932</strain>
    </source>
</reference>
<keyword evidence="7" id="KW-1185">Reference proteome</keyword>
<feature type="non-terminal residue" evidence="6">
    <location>
        <position position="526"/>
    </location>
</feature>
<comment type="caution">
    <text evidence="6">The sequence shown here is derived from an EMBL/GenBank/DDBJ whole genome shotgun (WGS) entry which is preliminary data.</text>
</comment>
<proteinExistence type="predicted"/>
<evidence type="ECO:0000259" key="3">
    <source>
        <dbReference type="Pfam" id="PF13240"/>
    </source>
</evidence>
<organism evidence="6 7">
    <name type="scientific">Lactiplantibacillus dongliensis</name>
    <dbReference type="NCBI Taxonomy" id="2559919"/>
    <lineage>
        <taxon>Bacteria</taxon>
        <taxon>Bacillati</taxon>
        <taxon>Bacillota</taxon>
        <taxon>Bacilli</taxon>
        <taxon>Lactobacillales</taxon>
        <taxon>Lactobacillaceae</taxon>
        <taxon>Lactiplantibacillus</taxon>
    </lineage>
</organism>
<keyword evidence="2" id="KW-1133">Transmembrane helix</keyword>
<evidence type="ECO:0000259" key="5">
    <source>
        <dbReference type="Pfam" id="PF22820"/>
    </source>
</evidence>
<feature type="compositionally biased region" description="Polar residues" evidence="1">
    <location>
        <begin position="56"/>
        <end position="73"/>
    </location>
</feature>
<dbReference type="PANTHER" id="PTHR40038">
    <property type="entry name" value="MEMBRANE-ASSOCIATED PROTEIN TCAA"/>
    <property type="match status" value="1"/>
</dbReference>
<feature type="region of interest" description="Disordered" evidence="1">
    <location>
        <begin position="56"/>
        <end position="99"/>
    </location>
</feature>
<dbReference type="PANTHER" id="PTHR40038:SF1">
    <property type="entry name" value="MEMBRANE-ASSOCIATED PROTEIN TCAA"/>
    <property type="match status" value="1"/>
</dbReference>
<dbReference type="Pfam" id="PF22820">
    <property type="entry name" value="TcaA_3rd_4th"/>
    <property type="match status" value="1"/>
</dbReference>
<keyword evidence="2" id="KW-0472">Membrane</keyword>
<dbReference type="InterPro" id="IPR054530">
    <property type="entry name" value="TcaA_4th"/>
</dbReference>
<name>A0ABW1R628_9LACO</name>
<dbReference type="Pfam" id="PF22813">
    <property type="entry name" value="TcaA_2nd"/>
    <property type="match status" value="1"/>
</dbReference>
<evidence type="ECO:0000313" key="6">
    <source>
        <dbReference type="EMBL" id="MFC6165358.1"/>
    </source>
</evidence>
<accession>A0ABW1R628</accession>
<dbReference type="EMBL" id="JBHSSD010000048">
    <property type="protein sequence ID" value="MFC6165358.1"/>
    <property type="molecule type" value="Genomic_DNA"/>
</dbReference>
<protein>
    <submittedName>
        <fullName evidence="6">Zinc ribbon domain-containing protein</fullName>
    </submittedName>
</protein>
<sequence>MKLTQKRYRAADDQGGATAFCPNCGAKVMASDEFCGNCGFNLAQFAAANADQSESIAPESATSASSKQVTTDSQPTATQPVTVQPTASAHRRQSAGGNQHGSAMPTWAWVLIGVVVVVLIGGYVFGHSYYSRASQLDRTITALKTDKSGLVTNFTSSDPNLKLSDKKIKPLVRYFKKNPQALATFKRQLNNGQTVDGAFTYQLTGKHWLVFDKYQVKVKPVYPTATTNRNGAKISVDGKTVATSTSTSYRKQLGPLVPGTYTIASSGTVSGKSMTNSGTYHLTKSSQVIDLALRTVSFTVETAPKTVIYVNGKKQGTADSAGELVVSELPWSGNLEVSGEYKHGSSTVTSKATQVTEDNQTINLEFAGVMTLKDADAYMDNLWVAIQELSNTGDIDQATDNDDRSLDDYYTDGTDNPQYKEMVRMSKGYYNDDSLTGIDYDSEVRAVKPMSKNKSIITYYLTYRFGTDNGTHLQEFSYDAETVKQGDTYRIVKVTGGQKIRDTVERQVIPTIYQQKTSSNSSSELL</sequence>
<evidence type="ECO:0000256" key="1">
    <source>
        <dbReference type="SAM" id="MobiDB-lite"/>
    </source>
</evidence>
<gene>
    <name evidence="6" type="ORF">ACFP3T_11800</name>
</gene>
<evidence type="ECO:0000259" key="4">
    <source>
        <dbReference type="Pfam" id="PF22813"/>
    </source>
</evidence>
<feature type="region of interest" description="Disordered" evidence="1">
    <location>
        <begin position="394"/>
        <end position="413"/>
    </location>
</feature>
<feature type="compositionally biased region" description="Low complexity" evidence="1">
    <location>
        <begin position="74"/>
        <end position="87"/>
    </location>
</feature>
<keyword evidence="2" id="KW-0812">Transmembrane</keyword>
<dbReference type="InterPro" id="IPR026870">
    <property type="entry name" value="Zinc_ribbon_dom"/>
</dbReference>
<feature type="domain" description="TcaA second" evidence="4">
    <location>
        <begin position="140"/>
        <end position="218"/>
    </location>
</feature>
<dbReference type="Pfam" id="PF13240">
    <property type="entry name" value="Zn_Ribbon_1"/>
    <property type="match status" value="1"/>
</dbReference>
<dbReference type="InterPro" id="IPR054529">
    <property type="entry name" value="TcaA_2nd"/>
</dbReference>
<feature type="domain" description="Zinc-ribbon" evidence="3">
    <location>
        <begin position="20"/>
        <end position="42"/>
    </location>
</feature>
<evidence type="ECO:0000256" key="2">
    <source>
        <dbReference type="SAM" id="Phobius"/>
    </source>
</evidence>
<feature type="transmembrane region" description="Helical" evidence="2">
    <location>
        <begin position="107"/>
        <end position="130"/>
    </location>
</feature>
<evidence type="ECO:0000313" key="7">
    <source>
        <dbReference type="Proteomes" id="UP001596253"/>
    </source>
</evidence>
<dbReference type="RefSeq" id="WP_379853073.1">
    <property type="nucleotide sequence ID" value="NZ_JBHSSD010000048.1"/>
</dbReference>